<evidence type="ECO:0000259" key="1">
    <source>
        <dbReference type="PROSITE" id="PS51352"/>
    </source>
</evidence>
<dbReference type="SUPFAM" id="SSF52833">
    <property type="entry name" value="Thioredoxin-like"/>
    <property type="match status" value="1"/>
</dbReference>
<organism evidence="2 3">
    <name type="scientific">Candidatus Hydrogenisulfobacillus filiaventi</name>
    <dbReference type="NCBI Taxonomy" id="2707344"/>
    <lineage>
        <taxon>Bacteria</taxon>
        <taxon>Bacillati</taxon>
        <taxon>Bacillota</taxon>
        <taxon>Clostridia</taxon>
        <taxon>Eubacteriales</taxon>
        <taxon>Clostridiales Family XVII. Incertae Sedis</taxon>
        <taxon>Candidatus Hydrogenisulfobacillus</taxon>
    </lineage>
</organism>
<keyword evidence="3" id="KW-1185">Reference proteome</keyword>
<dbReference type="Proteomes" id="UP000503399">
    <property type="component" value="Chromosome"/>
</dbReference>
<dbReference type="InterPro" id="IPR036249">
    <property type="entry name" value="Thioredoxin-like_sf"/>
</dbReference>
<name>A0A6F8ZHK3_9FIRM</name>
<dbReference type="InterPro" id="IPR013766">
    <property type="entry name" value="Thioredoxin_domain"/>
</dbReference>
<dbReference type="KEGG" id="hfv:R50_1631"/>
<dbReference type="Gene3D" id="3.40.30.10">
    <property type="entry name" value="Glutaredoxin"/>
    <property type="match status" value="1"/>
</dbReference>
<evidence type="ECO:0000313" key="2">
    <source>
        <dbReference type="EMBL" id="CAB1129132.1"/>
    </source>
</evidence>
<sequence>MRLEAAERQLLGLVGAGVVLTAALAAARPWLARMAHSTLSIAATPAPLAAARVGAAAPTFQLQTLGGRLVSLRQLEAGGHPVLLTFFNLNVPACGREVAVLNRIAARYGRAVRVVGIDVEQDPLNVRREARQAGIRYPILLDQPGYVAKAYGVQGFPASALIGPGGTLEAFHPGPFLSVRAAWPLLRRALGG</sequence>
<proteinExistence type="predicted"/>
<dbReference type="PROSITE" id="PS51352">
    <property type="entry name" value="THIOREDOXIN_2"/>
    <property type="match status" value="1"/>
</dbReference>
<dbReference type="EMBL" id="LR778114">
    <property type="protein sequence ID" value="CAB1129132.1"/>
    <property type="molecule type" value="Genomic_DNA"/>
</dbReference>
<dbReference type="InterPro" id="IPR050553">
    <property type="entry name" value="Thioredoxin_ResA/DsbE_sf"/>
</dbReference>
<dbReference type="PANTHER" id="PTHR42852:SF13">
    <property type="entry name" value="PROTEIN DIPZ"/>
    <property type="match status" value="1"/>
</dbReference>
<gene>
    <name evidence="2" type="ORF">R50_1631</name>
</gene>
<dbReference type="Pfam" id="PF00578">
    <property type="entry name" value="AhpC-TSA"/>
    <property type="match status" value="1"/>
</dbReference>
<dbReference type="GO" id="GO:0016209">
    <property type="term" value="F:antioxidant activity"/>
    <property type="evidence" value="ECO:0007669"/>
    <property type="project" value="InterPro"/>
</dbReference>
<dbReference type="GO" id="GO:0016491">
    <property type="term" value="F:oxidoreductase activity"/>
    <property type="evidence" value="ECO:0007669"/>
    <property type="project" value="InterPro"/>
</dbReference>
<protein>
    <submittedName>
        <fullName evidence="2">Putative TlpA family protein disulfide reductase</fullName>
    </submittedName>
</protein>
<dbReference type="PANTHER" id="PTHR42852">
    <property type="entry name" value="THIOL:DISULFIDE INTERCHANGE PROTEIN DSBE"/>
    <property type="match status" value="1"/>
</dbReference>
<reference evidence="2 3" key="1">
    <citation type="submission" date="2020-02" db="EMBL/GenBank/DDBJ databases">
        <authorList>
            <person name="Hogendoorn C."/>
        </authorList>
    </citation>
    <scope>NUCLEOTIDE SEQUENCE [LARGE SCALE GENOMIC DNA]</scope>
    <source>
        <strain evidence="2">R501</strain>
    </source>
</reference>
<feature type="domain" description="Thioredoxin" evidence="1">
    <location>
        <begin position="51"/>
        <end position="191"/>
    </location>
</feature>
<dbReference type="InterPro" id="IPR000866">
    <property type="entry name" value="AhpC/TSA"/>
</dbReference>
<dbReference type="CDD" id="cd02966">
    <property type="entry name" value="TlpA_like_family"/>
    <property type="match status" value="1"/>
</dbReference>
<accession>A0A6F8ZHK3</accession>
<dbReference type="AlphaFoldDB" id="A0A6F8ZHK3"/>
<evidence type="ECO:0000313" key="3">
    <source>
        <dbReference type="Proteomes" id="UP000503399"/>
    </source>
</evidence>